<keyword evidence="2" id="KW-1185">Reference proteome</keyword>
<gene>
    <name evidence="1" type="ORF">GCM10007173_35390</name>
</gene>
<reference evidence="2" key="1">
    <citation type="journal article" date="2019" name="Int. J. Syst. Evol. Microbiol.">
        <title>The Global Catalogue of Microorganisms (GCM) 10K type strain sequencing project: providing services to taxonomists for standard genome sequencing and annotation.</title>
        <authorList>
            <consortium name="The Broad Institute Genomics Platform"/>
            <consortium name="The Broad Institute Genome Sequencing Center for Infectious Disease"/>
            <person name="Wu L."/>
            <person name="Ma J."/>
        </authorList>
    </citation>
    <scope>NUCLEOTIDE SEQUENCE [LARGE SCALE GENOMIC DNA]</scope>
    <source>
        <strain evidence="2">CGMCC 1.3685</strain>
    </source>
</reference>
<dbReference type="EMBL" id="BMKX01000013">
    <property type="protein sequence ID" value="GGJ73293.1"/>
    <property type="molecule type" value="Genomic_DNA"/>
</dbReference>
<dbReference type="Proteomes" id="UP000606115">
    <property type="component" value="Unassembled WGS sequence"/>
</dbReference>
<sequence length="175" mass="19368">MDNGYVEMSNKVTVGDIQLEISDLWESPQENMDLSMIIERPDSRESELRLYWLVQRLARALDSASSRRTVTVILIGEPSQNSGLSELLELARVLVVDGSLATERMIGPLLRLRLPVTATSQLDGIADVVIAIGKNQSTRDLMRIIHAAEAGAGAVTDRYRVWLEESFLNKGSSDV</sequence>
<protein>
    <submittedName>
        <fullName evidence="1">Uncharacterized protein</fullName>
    </submittedName>
</protein>
<proteinExistence type="predicted"/>
<dbReference type="RefSeq" id="WP_188687370.1">
    <property type="nucleotide sequence ID" value="NZ_JBHLUT010000009.1"/>
</dbReference>
<evidence type="ECO:0000313" key="2">
    <source>
        <dbReference type="Proteomes" id="UP000606115"/>
    </source>
</evidence>
<name>A0ABQ2DUH4_9MICC</name>
<comment type="caution">
    <text evidence="1">The sequence shown here is derived from an EMBL/GenBank/DDBJ whole genome shotgun (WGS) entry which is preliminary data.</text>
</comment>
<organism evidence="1 2">
    <name type="scientific">Glutamicibacter ardleyensis</name>
    <dbReference type="NCBI Taxonomy" id="225894"/>
    <lineage>
        <taxon>Bacteria</taxon>
        <taxon>Bacillati</taxon>
        <taxon>Actinomycetota</taxon>
        <taxon>Actinomycetes</taxon>
        <taxon>Micrococcales</taxon>
        <taxon>Micrococcaceae</taxon>
        <taxon>Glutamicibacter</taxon>
    </lineage>
</organism>
<evidence type="ECO:0000313" key="1">
    <source>
        <dbReference type="EMBL" id="GGJ73293.1"/>
    </source>
</evidence>
<accession>A0ABQ2DUH4</accession>